<gene>
    <name evidence="1" type="ORF">ALO53_02244</name>
    <name evidence="2" type="ORF">ALP66_02614</name>
</gene>
<accession>A0A0N8RSY0</accession>
<dbReference type="EMBL" id="LJQO01000532">
    <property type="protein sequence ID" value="KPX58047.1"/>
    <property type="molecule type" value="Genomic_DNA"/>
</dbReference>
<dbReference type="AlphaFoldDB" id="A0A0N8RSY0"/>
<sequence length="65" mass="7503">MKDTSHDYSMSEQFRVDPHYATELLADVRLRGCSGELEILLRQMVMAFGEDGDWRENLTPAKQDV</sequence>
<dbReference type="PATRIC" id="fig|251724.3.peg.3065"/>
<reference evidence="1 3" key="1">
    <citation type="submission" date="2015-09" db="EMBL/GenBank/DDBJ databases">
        <title>Genome announcement of multiple Pseudomonas syringae strains.</title>
        <authorList>
            <person name="Thakur S."/>
            <person name="Wang P.W."/>
            <person name="Gong Y."/>
            <person name="Weir B.S."/>
            <person name="Guttman D.S."/>
        </authorList>
    </citation>
    <scope>NUCLEOTIDE SEQUENCE [LARGE SCALE GENOMIC DNA]</scope>
    <source>
        <strain evidence="1 3">ICMP7840</strain>
    </source>
</reference>
<evidence type="ECO:0000313" key="4">
    <source>
        <dbReference type="Proteomes" id="UP000270873"/>
    </source>
</evidence>
<proteinExistence type="predicted"/>
<dbReference type="RefSeq" id="WP_003349478.1">
    <property type="nucleotide sequence ID" value="NZ_LJQO01000532.1"/>
</dbReference>
<dbReference type="Proteomes" id="UP000270873">
    <property type="component" value="Unassembled WGS sequence"/>
</dbReference>
<comment type="caution">
    <text evidence="1">The sequence shown here is derived from an EMBL/GenBank/DDBJ whole genome shotgun (WGS) entry which is preliminary data.</text>
</comment>
<organism evidence="1 3">
    <name type="scientific">Pseudomonas amygdali pv. photiniae</name>
    <dbReference type="NCBI Taxonomy" id="251724"/>
    <lineage>
        <taxon>Bacteria</taxon>
        <taxon>Pseudomonadati</taxon>
        <taxon>Pseudomonadota</taxon>
        <taxon>Gammaproteobacteria</taxon>
        <taxon>Pseudomonadales</taxon>
        <taxon>Pseudomonadaceae</taxon>
        <taxon>Pseudomonas</taxon>
        <taxon>Pseudomonas amygdali</taxon>
    </lineage>
</organism>
<dbReference type="EMBL" id="RBSP01000095">
    <property type="protein sequence ID" value="RMS54124.1"/>
    <property type="molecule type" value="Genomic_DNA"/>
</dbReference>
<dbReference type="Proteomes" id="UP000050469">
    <property type="component" value="Unassembled WGS sequence"/>
</dbReference>
<evidence type="ECO:0000313" key="3">
    <source>
        <dbReference type="Proteomes" id="UP000050469"/>
    </source>
</evidence>
<name>A0A0N8RSY0_PSEA0</name>
<protein>
    <submittedName>
        <fullName evidence="1">Uncharacterized protein</fullName>
    </submittedName>
</protein>
<evidence type="ECO:0000313" key="1">
    <source>
        <dbReference type="EMBL" id="KPX58047.1"/>
    </source>
</evidence>
<reference evidence="2 4" key="2">
    <citation type="submission" date="2018-08" db="EMBL/GenBank/DDBJ databases">
        <title>Recombination of ecologically and evolutionarily significant loci maintains genetic cohesion in the Pseudomonas syringae species complex.</title>
        <authorList>
            <person name="Dillon M."/>
            <person name="Thakur S."/>
            <person name="Almeida R.N.D."/>
            <person name="Weir B.S."/>
            <person name="Guttman D.S."/>
        </authorList>
    </citation>
    <scope>NUCLEOTIDE SEQUENCE [LARGE SCALE GENOMIC DNA]</scope>
    <source>
        <strain evidence="2 4">ICMP 7847</strain>
    </source>
</reference>
<evidence type="ECO:0000313" key="2">
    <source>
        <dbReference type="EMBL" id="RMS54124.1"/>
    </source>
</evidence>